<dbReference type="EMBL" id="FOXA01000015">
    <property type="protein sequence ID" value="SFP86841.1"/>
    <property type="molecule type" value="Genomic_DNA"/>
</dbReference>
<organism evidence="1 2">
    <name type="scientific">Tranquillimonas alkanivorans</name>
    <dbReference type="NCBI Taxonomy" id="441119"/>
    <lineage>
        <taxon>Bacteria</taxon>
        <taxon>Pseudomonadati</taxon>
        <taxon>Pseudomonadota</taxon>
        <taxon>Alphaproteobacteria</taxon>
        <taxon>Rhodobacterales</taxon>
        <taxon>Roseobacteraceae</taxon>
        <taxon>Tranquillimonas</taxon>
    </lineage>
</organism>
<proteinExistence type="predicted"/>
<dbReference type="Proteomes" id="UP000199356">
    <property type="component" value="Unassembled WGS sequence"/>
</dbReference>
<evidence type="ECO:0008006" key="3">
    <source>
        <dbReference type="Google" id="ProtNLM"/>
    </source>
</evidence>
<dbReference type="AlphaFoldDB" id="A0A1I5TVB1"/>
<dbReference type="STRING" id="441119.SAMN04488047_11541"/>
<evidence type="ECO:0000313" key="2">
    <source>
        <dbReference type="Proteomes" id="UP000199356"/>
    </source>
</evidence>
<gene>
    <name evidence="1" type="ORF">SAMN04488047_11541</name>
</gene>
<reference evidence="1 2" key="1">
    <citation type="submission" date="2016-10" db="EMBL/GenBank/DDBJ databases">
        <authorList>
            <person name="de Groot N.N."/>
        </authorList>
    </citation>
    <scope>NUCLEOTIDE SEQUENCE [LARGE SCALE GENOMIC DNA]</scope>
    <source>
        <strain evidence="1 2">DSM 19547</strain>
    </source>
</reference>
<dbReference type="RefSeq" id="WP_143096175.1">
    <property type="nucleotide sequence ID" value="NZ_FOXA01000015.1"/>
</dbReference>
<accession>A0A1I5TVB1</accession>
<protein>
    <recommendedName>
        <fullName evidence="3">Antitoxin Xre/MbcA/ParS-like toxin-binding domain-containing protein</fullName>
    </recommendedName>
</protein>
<dbReference type="OrthoDB" id="111944at2"/>
<keyword evidence="2" id="KW-1185">Reference proteome</keyword>
<sequence>MLLGTLRRAASAGCDKGTNMVSNPEARLRLENEALRRRYLATVATVTSEALSRWCSEGRIFAVEVEGEARAPAFQFAGGAPRPEIAQVLSALPRDQRNGWPAAFWFASPSGFLGCAPQQALDDPSRVGEVVRLAGQVGRAIG</sequence>
<evidence type="ECO:0000313" key="1">
    <source>
        <dbReference type="EMBL" id="SFP86841.1"/>
    </source>
</evidence>
<name>A0A1I5TVB1_9RHOB</name>